<evidence type="ECO:0000256" key="1">
    <source>
        <dbReference type="SAM" id="Phobius"/>
    </source>
</evidence>
<organism evidence="2 3">
    <name type="scientific">Trichinella nelsoni</name>
    <dbReference type="NCBI Taxonomy" id="6336"/>
    <lineage>
        <taxon>Eukaryota</taxon>
        <taxon>Metazoa</taxon>
        <taxon>Ecdysozoa</taxon>
        <taxon>Nematoda</taxon>
        <taxon>Enoplea</taxon>
        <taxon>Dorylaimia</taxon>
        <taxon>Trichinellida</taxon>
        <taxon>Trichinellidae</taxon>
        <taxon>Trichinella</taxon>
    </lineage>
</organism>
<accession>A0A0V0RIH0</accession>
<reference evidence="2 3" key="1">
    <citation type="submission" date="2015-01" db="EMBL/GenBank/DDBJ databases">
        <title>Evolution of Trichinella species and genotypes.</title>
        <authorList>
            <person name="Korhonen P.K."/>
            <person name="Edoardo P."/>
            <person name="Giuseppe L.R."/>
            <person name="Gasser R.B."/>
        </authorList>
    </citation>
    <scope>NUCLEOTIDE SEQUENCE [LARGE SCALE GENOMIC DNA]</scope>
    <source>
        <strain evidence="2">ISS37</strain>
    </source>
</reference>
<gene>
    <name evidence="2" type="ORF">T07_3698</name>
</gene>
<evidence type="ECO:0000313" key="2">
    <source>
        <dbReference type="EMBL" id="KRX14281.1"/>
    </source>
</evidence>
<keyword evidence="1" id="KW-1133">Transmembrane helix</keyword>
<dbReference type="EMBL" id="JYDL01000165">
    <property type="protein sequence ID" value="KRX14281.1"/>
    <property type="molecule type" value="Genomic_DNA"/>
</dbReference>
<proteinExistence type="predicted"/>
<name>A0A0V0RIH0_9BILA</name>
<feature type="transmembrane region" description="Helical" evidence="1">
    <location>
        <begin position="68"/>
        <end position="89"/>
    </location>
</feature>
<evidence type="ECO:0000313" key="3">
    <source>
        <dbReference type="Proteomes" id="UP000054630"/>
    </source>
</evidence>
<keyword evidence="3" id="KW-1185">Reference proteome</keyword>
<sequence>MEFAVKISIEEKASSETTFIFIEPHLHLERFLRKNLLHSNPPRPLPFLTNSTTTSAHFSTIHLHTRPILLLFLLEDYCSVFFMINYLLFYGIGIFSLKKEILQICDISQSKSDLSKS</sequence>
<protein>
    <submittedName>
        <fullName evidence="2">Uncharacterized protein</fullName>
    </submittedName>
</protein>
<keyword evidence="1" id="KW-0812">Transmembrane</keyword>
<keyword evidence="1" id="KW-0472">Membrane</keyword>
<dbReference type="AlphaFoldDB" id="A0A0V0RIH0"/>
<comment type="caution">
    <text evidence="2">The sequence shown here is derived from an EMBL/GenBank/DDBJ whole genome shotgun (WGS) entry which is preliminary data.</text>
</comment>
<dbReference type="Proteomes" id="UP000054630">
    <property type="component" value="Unassembled WGS sequence"/>
</dbReference>